<dbReference type="Proteomes" id="UP001209540">
    <property type="component" value="Unassembled WGS sequence"/>
</dbReference>
<comment type="caution">
    <text evidence="1">The sequence shown here is derived from an EMBL/GenBank/DDBJ whole genome shotgun (WGS) entry which is preliminary data.</text>
</comment>
<proteinExistence type="predicted"/>
<reference evidence="1" key="2">
    <citation type="submission" date="2023-02" db="EMBL/GenBank/DDBJ databases">
        <authorList>
            <consortium name="DOE Joint Genome Institute"/>
            <person name="Mondo S.J."/>
            <person name="Chang Y."/>
            <person name="Wang Y."/>
            <person name="Ahrendt S."/>
            <person name="Andreopoulos W."/>
            <person name="Barry K."/>
            <person name="Beard J."/>
            <person name="Benny G.L."/>
            <person name="Blankenship S."/>
            <person name="Bonito G."/>
            <person name="Cuomo C."/>
            <person name="Desiro A."/>
            <person name="Gervers K.A."/>
            <person name="Hundley H."/>
            <person name="Kuo A."/>
            <person name="LaButti K."/>
            <person name="Lang B.F."/>
            <person name="Lipzen A."/>
            <person name="O'Donnell K."/>
            <person name="Pangilinan J."/>
            <person name="Reynolds N."/>
            <person name="Sandor L."/>
            <person name="Smith M.W."/>
            <person name="Tsang A."/>
            <person name="Grigoriev I.V."/>
            <person name="Stajich J.E."/>
            <person name="Spatafora J.W."/>
        </authorList>
    </citation>
    <scope>NUCLEOTIDE SEQUENCE</scope>
    <source>
        <strain evidence="1">RSA 2281</strain>
    </source>
</reference>
<dbReference type="AlphaFoldDB" id="A0AAD5K4E7"/>
<name>A0AAD5K4E7_9FUNG</name>
<gene>
    <name evidence="1" type="ORF">BDA99DRAFT_522542</name>
</gene>
<evidence type="ECO:0000313" key="2">
    <source>
        <dbReference type="Proteomes" id="UP001209540"/>
    </source>
</evidence>
<accession>A0AAD5K4E7</accession>
<organism evidence="1 2">
    <name type="scientific">Phascolomyces articulosus</name>
    <dbReference type="NCBI Taxonomy" id="60185"/>
    <lineage>
        <taxon>Eukaryota</taxon>
        <taxon>Fungi</taxon>
        <taxon>Fungi incertae sedis</taxon>
        <taxon>Mucoromycota</taxon>
        <taxon>Mucoromycotina</taxon>
        <taxon>Mucoromycetes</taxon>
        <taxon>Mucorales</taxon>
        <taxon>Lichtheimiaceae</taxon>
        <taxon>Phascolomyces</taxon>
    </lineage>
</organism>
<dbReference type="EMBL" id="JAIXMP010000032">
    <property type="protein sequence ID" value="KAI9250448.1"/>
    <property type="molecule type" value="Genomic_DNA"/>
</dbReference>
<reference evidence="1" key="1">
    <citation type="journal article" date="2022" name="IScience">
        <title>Evolution of zygomycete secretomes and the origins of terrestrial fungal ecologies.</title>
        <authorList>
            <person name="Chang Y."/>
            <person name="Wang Y."/>
            <person name="Mondo S."/>
            <person name="Ahrendt S."/>
            <person name="Andreopoulos W."/>
            <person name="Barry K."/>
            <person name="Beard J."/>
            <person name="Benny G.L."/>
            <person name="Blankenship S."/>
            <person name="Bonito G."/>
            <person name="Cuomo C."/>
            <person name="Desiro A."/>
            <person name="Gervers K.A."/>
            <person name="Hundley H."/>
            <person name="Kuo A."/>
            <person name="LaButti K."/>
            <person name="Lang B.F."/>
            <person name="Lipzen A."/>
            <person name="O'Donnell K."/>
            <person name="Pangilinan J."/>
            <person name="Reynolds N."/>
            <person name="Sandor L."/>
            <person name="Smith M.E."/>
            <person name="Tsang A."/>
            <person name="Grigoriev I.V."/>
            <person name="Stajich J.E."/>
            <person name="Spatafora J.W."/>
        </authorList>
    </citation>
    <scope>NUCLEOTIDE SEQUENCE</scope>
    <source>
        <strain evidence="1">RSA 2281</strain>
    </source>
</reference>
<evidence type="ECO:0000313" key="1">
    <source>
        <dbReference type="EMBL" id="KAI9250448.1"/>
    </source>
</evidence>
<protein>
    <submittedName>
        <fullName evidence="1">Uncharacterized protein</fullName>
    </submittedName>
</protein>
<keyword evidence="2" id="KW-1185">Reference proteome</keyword>
<sequence length="62" mass="7052">MCMTINYMHSFHLATSFLHVILVNTHLIEPNILDVKVLAKLLDNGFKFDSFYFGAENAFATS</sequence>